<proteinExistence type="predicted"/>
<dbReference type="OrthoDB" id="5984400at2759"/>
<sequence length="771" mass="85617">MGKAASTTLKPSDVNTDGQNQVLQITIKRGKDDTSRAKPLPSLQLEVDLGDIVSPCIDVMFICSEWGSKKGGLSTFNRELAVNLANISNGRIKVHCYVSESSEAERQDASSKGVNLITAKRSPGSSDPLDWLKTPPSDRLNPDVVVSHGRKFGSAAYFIQMITNCRWIHFVHVNCEALGKHKLECSVTADAIADNEEKNRQELELCRASELVVAVGSLLQRKYQRSLPDIKVEVITPGIFEEYINPAATQSERELSEEDFSIFMFGRGSFEDFSLKGYDIVGKAVASLERKFELTFVGAAQDEQRKIETWFLEETKISRNQLTIRGLCSYEQIKTMLREADLVVMPSRTEGFGLVALEAISAGVPVLVSSETGIAKALQDLENGMSVVVKTDVSDEWANRIFRLSEQTRRDRHITALRLREQYKLKYSWEKECKKFEKMILELVKITDQNEIPLNLRLTDNTTLKDALKAVLKVDGVQSPKSEDGELLNADPNILNEKTERTERRKEGEKAIAPGTPNETKEQIQEDKEVVQAAGDAYVNQDMEESVVLLFSAASEGDVAEIESLLSRGICINSRDSQGWTPVMIAAGNGKVQAVKYLISRGADLGLRDNNGRNSLHWASLCGDVVVIQLLVSHMTDIDPRTATGRTPLMLAAENGKVQAVRCLIMKGANPALRHRTGWNSLHIASRYGHVDVIELLVSHMRDIDSEDTWGWTPLMIAAEYGKVQAVKCLISKGADLALRHRTGWNSLHFASLRGHVDVIEQLVSHMSDLD</sequence>
<feature type="repeat" description="ANK" evidence="3">
    <location>
        <begin position="677"/>
        <end position="709"/>
    </location>
</feature>
<dbReference type="Proteomes" id="UP000275408">
    <property type="component" value="Unassembled WGS sequence"/>
</dbReference>
<dbReference type="STRING" id="46731.A0A3M6UQP4"/>
<dbReference type="CDD" id="cd03801">
    <property type="entry name" value="GT4_PimA-like"/>
    <property type="match status" value="1"/>
</dbReference>
<gene>
    <name evidence="5" type="ORF">pdam_00016400</name>
</gene>
<feature type="repeat" description="ANK" evidence="3">
    <location>
        <begin position="743"/>
        <end position="771"/>
    </location>
</feature>
<comment type="caution">
    <text evidence="5">The sequence shown here is derived from an EMBL/GenBank/DDBJ whole genome shotgun (WGS) entry which is preliminary data.</text>
</comment>
<dbReference type="InterPro" id="IPR002110">
    <property type="entry name" value="Ankyrin_rpt"/>
</dbReference>
<dbReference type="Pfam" id="PF12796">
    <property type="entry name" value="Ank_2"/>
    <property type="match status" value="1"/>
</dbReference>
<dbReference type="SUPFAM" id="SSF48403">
    <property type="entry name" value="Ankyrin repeat"/>
    <property type="match status" value="1"/>
</dbReference>
<evidence type="ECO:0000256" key="3">
    <source>
        <dbReference type="PROSITE-ProRule" id="PRU00023"/>
    </source>
</evidence>
<keyword evidence="2 3" id="KW-0040">ANK repeat</keyword>
<evidence type="ECO:0000313" key="6">
    <source>
        <dbReference type="Proteomes" id="UP000275408"/>
    </source>
</evidence>
<dbReference type="PANTHER" id="PTHR24171:SF9">
    <property type="entry name" value="ANKYRIN REPEAT DOMAIN-CONTAINING PROTEIN 39"/>
    <property type="match status" value="1"/>
</dbReference>
<evidence type="ECO:0000256" key="4">
    <source>
        <dbReference type="SAM" id="MobiDB-lite"/>
    </source>
</evidence>
<protein>
    <submittedName>
        <fullName evidence="5">Uncharacterized protein</fullName>
    </submittedName>
</protein>
<dbReference type="Pfam" id="PF20706">
    <property type="entry name" value="GT4-conflict"/>
    <property type="match status" value="1"/>
</dbReference>
<feature type="region of interest" description="Disordered" evidence="4">
    <location>
        <begin position="498"/>
        <end position="524"/>
    </location>
</feature>
<dbReference type="EMBL" id="RCHS01000955">
    <property type="protein sequence ID" value="RMX55986.1"/>
    <property type="molecule type" value="Genomic_DNA"/>
</dbReference>
<dbReference type="Pfam" id="PF13637">
    <property type="entry name" value="Ank_4"/>
    <property type="match status" value="2"/>
</dbReference>
<feature type="repeat" description="ANK" evidence="3">
    <location>
        <begin position="644"/>
        <end position="676"/>
    </location>
</feature>
<accession>A0A3M6UQP4</accession>
<feature type="repeat" description="ANK" evidence="3">
    <location>
        <begin position="611"/>
        <end position="643"/>
    </location>
</feature>
<evidence type="ECO:0000313" key="5">
    <source>
        <dbReference type="EMBL" id="RMX55986.1"/>
    </source>
</evidence>
<keyword evidence="6" id="KW-1185">Reference proteome</keyword>
<organism evidence="5 6">
    <name type="scientific">Pocillopora damicornis</name>
    <name type="common">Cauliflower coral</name>
    <name type="synonym">Millepora damicornis</name>
    <dbReference type="NCBI Taxonomy" id="46731"/>
    <lineage>
        <taxon>Eukaryota</taxon>
        <taxon>Metazoa</taxon>
        <taxon>Cnidaria</taxon>
        <taxon>Anthozoa</taxon>
        <taxon>Hexacorallia</taxon>
        <taxon>Scleractinia</taxon>
        <taxon>Astrocoeniina</taxon>
        <taxon>Pocilloporidae</taxon>
        <taxon>Pocillopora</taxon>
    </lineage>
</organism>
<feature type="repeat" description="ANK" evidence="3">
    <location>
        <begin position="578"/>
        <end position="610"/>
    </location>
</feature>
<feature type="repeat" description="ANK" evidence="3">
    <location>
        <begin position="710"/>
        <end position="742"/>
    </location>
</feature>
<feature type="compositionally biased region" description="Basic and acidic residues" evidence="4">
    <location>
        <begin position="498"/>
        <end position="510"/>
    </location>
</feature>
<dbReference type="SUPFAM" id="SSF53756">
    <property type="entry name" value="UDP-Glycosyltransferase/glycogen phosphorylase"/>
    <property type="match status" value="1"/>
</dbReference>
<dbReference type="PROSITE" id="PS50088">
    <property type="entry name" value="ANK_REPEAT"/>
    <property type="match status" value="6"/>
</dbReference>
<dbReference type="AlphaFoldDB" id="A0A3M6UQP4"/>
<dbReference type="Gene3D" id="1.25.40.20">
    <property type="entry name" value="Ankyrin repeat-containing domain"/>
    <property type="match status" value="3"/>
</dbReference>
<dbReference type="InterPro" id="IPR036770">
    <property type="entry name" value="Ankyrin_rpt-contain_sf"/>
</dbReference>
<evidence type="ECO:0000256" key="1">
    <source>
        <dbReference type="ARBA" id="ARBA00022737"/>
    </source>
</evidence>
<dbReference type="SMART" id="SM00248">
    <property type="entry name" value="ANK"/>
    <property type="match status" value="7"/>
</dbReference>
<name>A0A3M6UQP4_POCDA</name>
<keyword evidence="1" id="KW-0677">Repeat</keyword>
<dbReference type="PROSITE" id="PS50297">
    <property type="entry name" value="ANK_REP_REGION"/>
    <property type="match status" value="6"/>
</dbReference>
<dbReference type="PANTHER" id="PTHR24171">
    <property type="entry name" value="ANKYRIN REPEAT DOMAIN-CONTAINING PROTEIN 39-RELATED"/>
    <property type="match status" value="1"/>
</dbReference>
<reference evidence="5 6" key="1">
    <citation type="journal article" date="2018" name="Sci. Rep.">
        <title>Comparative analysis of the Pocillopora damicornis genome highlights role of immune system in coral evolution.</title>
        <authorList>
            <person name="Cunning R."/>
            <person name="Bay R.A."/>
            <person name="Gillette P."/>
            <person name="Baker A.C."/>
            <person name="Traylor-Knowles N."/>
        </authorList>
    </citation>
    <scope>NUCLEOTIDE SEQUENCE [LARGE SCALE GENOMIC DNA]</scope>
    <source>
        <strain evidence="5">RSMAS</strain>
        <tissue evidence="5">Whole animal</tissue>
    </source>
</reference>
<evidence type="ECO:0000256" key="2">
    <source>
        <dbReference type="ARBA" id="ARBA00023043"/>
    </source>
</evidence>
<dbReference type="Gene3D" id="3.40.50.2000">
    <property type="entry name" value="Glycogen Phosphorylase B"/>
    <property type="match status" value="2"/>
</dbReference>